<gene>
    <name evidence="2" type="ORF">PPYR_02142</name>
</gene>
<proteinExistence type="predicted"/>
<evidence type="ECO:0000313" key="2">
    <source>
        <dbReference type="EMBL" id="KAB0805172.1"/>
    </source>
</evidence>
<feature type="compositionally biased region" description="Polar residues" evidence="1">
    <location>
        <begin position="108"/>
        <end position="121"/>
    </location>
</feature>
<protein>
    <submittedName>
        <fullName evidence="2">Uncharacterized protein</fullName>
    </submittedName>
</protein>
<dbReference type="EMBL" id="VVIM01000001">
    <property type="protein sequence ID" value="KAB0805172.1"/>
    <property type="molecule type" value="Genomic_DNA"/>
</dbReference>
<feature type="region of interest" description="Disordered" evidence="1">
    <location>
        <begin position="89"/>
        <end position="121"/>
    </location>
</feature>
<feature type="region of interest" description="Disordered" evidence="1">
    <location>
        <begin position="14"/>
        <end position="36"/>
    </location>
</feature>
<name>A0A5N4B6E5_PHOPY</name>
<dbReference type="InParanoid" id="A0A5N4B6E5"/>
<sequence>MGILREMRTALTNAHSAPVGSFPSHQRQMFPQPQMSQQTMGHFTPLVNHQQNQQQPVGLHSTAHQQHSTEHQQPLRFTNSPPYLQAIQQATQQATQQQHSFQWEPASPNASYTSPVDSNME</sequence>
<comment type="caution">
    <text evidence="2">The sequence shown here is derived from an EMBL/GenBank/DDBJ whole genome shotgun (WGS) entry which is preliminary data.</text>
</comment>
<evidence type="ECO:0000256" key="1">
    <source>
        <dbReference type="SAM" id="MobiDB-lite"/>
    </source>
</evidence>
<feature type="compositionally biased region" description="Polar residues" evidence="1">
    <location>
        <begin position="23"/>
        <end position="36"/>
    </location>
</feature>
<dbReference type="AlphaFoldDB" id="A0A5N4B6E5"/>
<accession>A0A5N4B6E5</accession>
<keyword evidence="3" id="KW-1185">Reference proteome</keyword>
<reference evidence="2 3" key="1">
    <citation type="journal article" date="2018" name="Elife">
        <title>Firefly genomes illuminate parallel origins of bioluminescence in beetles.</title>
        <authorList>
            <person name="Fallon T.R."/>
            <person name="Lower S.E."/>
            <person name="Chang C.H."/>
            <person name="Bessho-Uehara M."/>
            <person name="Martin G.J."/>
            <person name="Bewick A.J."/>
            <person name="Behringer M."/>
            <person name="Debat H.J."/>
            <person name="Wong I."/>
            <person name="Day J.C."/>
            <person name="Suvorov A."/>
            <person name="Silva C.J."/>
            <person name="Stanger-Hall K.F."/>
            <person name="Hall D.W."/>
            <person name="Schmitz R.J."/>
            <person name="Nelson D.R."/>
            <person name="Lewis S.M."/>
            <person name="Shigenobu S."/>
            <person name="Bybee S.M."/>
            <person name="Larracuente A.M."/>
            <person name="Oba Y."/>
            <person name="Weng J.K."/>
        </authorList>
    </citation>
    <scope>NUCLEOTIDE SEQUENCE [LARGE SCALE GENOMIC DNA]</scope>
    <source>
        <strain evidence="2">1611_PpyrPB1</strain>
        <tissue evidence="2">Whole body</tissue>
    </source>
</reference>
<feature type="region of interest" description="Disordered" evidence="1">
    <location>
        <begin position="50"/>
        <end position="77"/>
    </location>
</feature>
<feature type="compositionally biased region" description="Low complexity" evidence="1">
    <location>
        <begin position="89"/>
        <end position="98"/>
    </location>
</feature>
<organism evidence="2 3">
    <name type="scientific">Photinus pyralis</name>
    <name type="common">Common eastern firefly</name>
    <name type="synonym">Lampyris pyralis</name>
    <dbReference type="NCBI Taxonomy" id="7054"/>
    <lineage>
        <taxon>Eukaryota</taxon>
        <taxon>Metazoa</taxon>
        <taxon>Ecdysozoa</taxon>
        <taxon>Arthropoda</taxon>
        <taxon>Hexapoda</taxon>
        <taxon>Insecta</taxon>
        <taxon>Pterygota</taxon>
        <taxon>Neoptera</taxon>
        <taxon>Endopterygota</taxon>
        <taxon>Coleoptera</taxon>
        <taxon>Polyphaga</taxon>
        <taxon>Elateriformia</taxon>
        <taxon>Elateroidea</taxon>
        <taxon>Lampyridae</taxon>
        <taxon>Lampyrinae</taxon>
        <taxon>Photinus</taxon>
    </lineage>
</organism>
<dbReference type="Proteomes" id="UP000327044">
    <property type="component" value="Unassembled WGS sequence"/>
</dbReference>
<evidence type="ECO:0000313" key="3">
    <source>
        <dbReference type="Proteomes" id="UP000327044"/>
    </source>
</evidence>